<name>A0ABQ2QR55_9GAMM</name>
<dbReference type="InterPro" id="IPR029069">
    <property type="entry name" value="HotDog_dom_sf"/>
</dbReference>
<dbReference type="EMBL" id="BMQW01000008">
    <property type="protein sequence ID" value="GGP93395.1"/>
    <property type="molecule type" value="Genomic_DNA"/>
</dbReference>
<reference evidence="3" key="1">
    <citation type="journal article" date="2019" name="Int. J. Syst. Evol. Microbiol.">
        <title>The Global Catalogue of Microorganisms (GCM) 10K type strain sequencing project: providing services to taxonomists for standard genome sequencing and annotation.</title>
        <authorList>
            <consortium name="The Broad Institute Genomics Platform"/>
            <consortium name="The Broad Institute Genome Sequencing Center for Infectious Disease"/>
            <person name="Wu L."/>
            <person name="Ma J."/>
        </authorList>
    </citation>
    <scope>NUCLEOTIDE SEQUENCE [LARGE SCALE GENOMIC DNA]</scope>
    <source>
        <strain evidence="3">JCM 32305</strain>
    </source>
</reference>
<dbReference type="RefSeq" id="WP_188957481.1">
    <property type="nucleotide sequence ID" value="NZ_BMQW01000008.1"/>
</dbReference>
<organism evidence="2 3">
    <name type="scientific">Shewanella ulleungensis</name>
    <dbReference type="NCBI Taxonomy" id="2282699"/>
    <lineage>
        <taxon>Bacteria</taxon>
        <taxon>Pseudomonadati</taxon>
        <taxon>Pseudomonadota</taxon>
        <taxon>Gammaproteobacteria</taxon>
        <taxon>Alteromonadales</taxon>
        <taxon>Shewanellaceae</taxon>
        <taxon>Shewanella</taxon>
    </lineage>
</organism>
<proteinExistence type="predicted"/>
<protein>
    <submittedName>
        <fullName evidence="2">Thioester dehydrase</fullName>
    </submittedName>
</protein>
<dbReference type="InterPro" id="IPR016962">
    <property type="entry name" value="Dehydrase_ECs4332_prd"/>
</dbReference>
<evidence type="ECO:0000313" key="2">
    <source>
        <dbReference type="EMBL" id="GGP93395.1"/>
    </source>
</evidence>
<sequence length="132" mass="14806">MIKSVLPQIIHQHAEGEQCHWRLFISGDLNFFDGHFPEQAVLPGVTQLDWAVKLGCDAFGYSANVATLEVLKFQQLILPNTYVDLVIEHQPQKSKLIFSYREGDKRFASGRIALNSSIKTETSATLNTESVT</sequence>
<dbReference type="Gene3D" id="3.10.129.10">
    <property type="entry name" value="Hotdog Thioesterase"/>
    <property type="match status" value="1"/>
</dbReference>
<dbReference type="SUPFAM" id="SSF54637">
    <property type="entry name" value="Thioesterase/thiol ester dehydrase-isomerase"/>
    <property type="match status" value="1"/>
</dbReference>
<gene>
    <name evidence="2" type="ORF">GCM10009410_29180</name>
</gene>
<accession>A0ABQ2QR55</accession>
<dbReference type="InterPro" id="IPR054545">
    <property type="entry name" value="ApeI-like"/>
</dbReference>
<keyword evidence="3" id="KW-1185">Reference proteome</keyword>
<dbReference type="Pfam" id="PF22818">
    <property type="entry name" value="ApeI-like"/>
    <property type="match status" value="1"/>
</dbReference>
<comment type="caution">
    <text evidence="2">The sequence shown here is derived from an EMBL/GenBank/DDBJ whole genome shotgun (WGS) entry which is preliminary data.</text>
</comment>
<evidence type="ECO:0000259" key="1">
    <source>
        <dbReference type="Pfam" id="PF22818"/>
    </source>
</evidence>
<dbReference type="PIRSF" id="PIRSF030962">
    <property type="entry name" value="Dehydrase_ECs4332_prd"/>
    <property type="match status" value="1"/>
</dbReference>
<feature type="domain" description="ApeI dehydratase-like" evidence="1">
    <location>
        <begin position="13"/>
        <end position="111"/>
    </location>
</feature>
<evidence type="ECO:0000313" key="3">
    <source>
        <dbReference type="Proteomes" id="UP000654004"/>
    </source>
</evidence>
<dbReference type="Proteomes" id="UP000654004">
    <property type="component" value="Unassembled WGS sequence"/>
</dbReference>